<dbReference type="EMBL" id="FWXN01000003">
    <property type="protein sequence ID" value="SMC45447.1"/>
    <property type="molecule type" value="Genomic_DNA"/>
</dbReference>
<name>A0A1L3MEG3_9MICO</name>
<protein>
    <submittedName>
        <fullName evidence="1">Uncharacterized protein</fullName>
    </submittedName>
</protein>
<evidence type="ECO:0000313" key="2">
    <source>
        <dbReference type="EMBL" id="SMC45447.1"/>
    </source>
</evidence>
<accession>A0A1W1ZAL7</accession>
<organism evidence="1 3">
    <name type="scientific">Janibacter indicus</name>
    <dbReference type="NCBI Taxonomy" id="857417"/>
    <lineage>
        <taxon>Bacteria</taxon>
        <taxon>Bacillati</taxon>
        <taxon>Actinomycetota</taxon>
        <taxon>Actinomycetes</taxon>
        <taxon>Micrococcales</taxon>
        <taxon>Intrasporangiaceae</taxon>
        <taxon>Janibacter</taxon>
    </lineage>
</organism>
<gene>
    <name evidence="1" type="ORF">ASJ30_03425</name>
    <name evidence="2" type="ORF">SAMN06296429_103270</name>
</gene>
<evidence type="ECO:0000313" key="4">
    <source>
        <dbReference type="Proteomes" id="UP000192634"/>
    </source>
</evidence>
<evidence type="ECO:0000313" key="1">
    <source>
        <dbReference type="EMBL" id="APH00698.1"/>
    </source>
</evidence>
<reference evidence="1 3" key="1">
    <citation type="submission" date="2015-11" db="EMBL/GenBank/DDBJ databases">
        <authorList>
            <person name="Zhang Y."/>
            <person name="Guo Z."/>
        </authorList>
    </citation>
    <scope>NUCLEOTIDE SEQUENCE [LARGE SCALE GENOMIC DNA]</scope>
    <source>
        <strain evidence="1 3">YFY001</strain>
    </source>
</reference>
<reference evidence="2 4" key="2">
    <citation type="submission" date="2017-04" db="EMBL/GenBank/DDBJ databases">
        <authorList>
            <person name="Afonso C.L."/>
            <person name="Miller P.J."/>
            <person name="Scott M.A."/>
            <person name="Spackman E."/>
            <person name="Goraichik I."/>
            <person name="Dimitrov K.M."/>
            <person name="Suarez D.L."/>
            <person name="Swayne D.E."/>
        </authorList>
    </citation>
    <scope>NUCLEOTIDE SEQUENCE [LARGE SCALE GENOMIC DNA]</scope>
    <source>
        <strain evidence="2 4">CGMCC 1.12511</strain>
    </source>
</reference>
<dbReference type="EMBL" id="CP013290">
    <property type="protein sequence ID" value="APH00698.1"/>
    <property type="molecule type" value="Genomic_DNA"/>
</dbReference>
<dbReference type="KEGG" id="jte:ASJ30_03425"/>
<dbReference type="Proteomes" id="UP000182938">
    <property type="component" value="Chromosome"/>
</dbReference>
<dbReference type="Proteomes" id="UP000192634">
    <property type="component" value="Unassembled WGS sequence"/>
</dbReference>
<accession>A0A1L3MEG3</accession>
<keyword evidence="3" id="KW-1185">Reference proteome</keyword>
<sequence>MASARSPWATTKSPLIVRENGPWQGKGVGSWGIDSQVTKSHGTARMFDYKANNNGIHVRMRSQFNSGYCYQPEYTSCTQKWFGSNEVQSPSWGWSRWSGTHYLSYKLSTGGDYARGLFKVCETQKWDPDDCTDWTYRAHPRKY</sequence>
<proteinExistence type="predicted"/>
<dbReference type="AlphaFoldDB" id="A0A1L3MEG3"/>
<evidence type="ECO:0000313" key="3">
    <source>
        <dbReference type="Proteomes" id="UP000182938"/>
    </source>
</evidence>